<protein>
    <recommendedName>
        <fullName evidence="4 7">Signal peptidase I</fullName>
        <ecNumber evidence="4 7">3.4.21.89</ecNumber>
    </recommendedName>
</protein>
<dbReference type="AlphaFoldDB" id="A0A7Y9F2C2"/>
<organism evidence="10 11">
    <name type="scientific">Nocardioides marinisabuli</name>
    <dbReference type="NCBI Taxonomy" id="419476"/>
    <lineage>
        <taxon>Bacteria</taxon>
        <taxon>Bacillati</taxon>
        <taxon>Actinomycetota</taxon>
        <taxon>Actinomycetes</taxon>
        <taxon>Propionibacteriales</taxon>
        <taxon>Nocardioidaceae</taxon>
        <taxon>Nocardioides</taxon>
    </lineage>
</organism>
<dbReference type="PROSITE" id="PS00761">
    <property type="entry name" value="SPASE_I_3"/>
    <property type="match status" value="1"/>
</dbReference>
<feature type="transmembrane region" description="Helical" evidence="7">
    <location>
        <begin position="44"/>
        <end position="66"/>
    </location>
</feature>
<evidence type="ECO:0000256" key="4">
    <source>
        <dbReference type="ARBA" id="ARBA00013208"/>
    </source>
</evidence>
<keyword evidence="7" id="KW-0812">Transmembrane</keyword>
<evidence type="ECO:0000259" key="9">
    <source>
        <dbReference type="Pfam" id="PF10502"/>
    </source>
</evidence>
<dbReference type="PANTHER" id="PTHR43390">
    <property type="entry name" value="SIGNAL PEPTIDASE I"/>
    <property type="match status" value="1"/>
</dbReference>
<reference evidence="10 11" key="1">
    <citation type="submission" date="2020-07" db="EMBL/GenBank/DDBJ databases">
        <title>Sequencing the genomes of 1000 actinobacteria strains.</title>
        <authorList>
            <person name="Klenk H.-P."/>
        </authorList>
    </citation>
    <scope>NUCLEOTIDE SEQUENCE [LARGE SCALE GENOMIC DNA]</scope>
    <source>
        <strain evidence="10 11">DSM 18965</strain>
    </source>
</reference>
<proteinExistence type="inferred from homology"/>
<comment type="caution">
    <text evidence="10">The sequence shown here is derived from an EMBL/GenBank/DDBJ whole genome shotgun (WGS) entry which is preliminary data.</text>
</comment>
<dbReference type="RefSeq" id="WP_258016924.1">
    <property type="nucleotide sequence ID" value="NZ_CP059163.1"/>
</dbReference>
<evidence type="ECO:0000256" key="6">
    <source>
        <dbReference type="PIRSR" id="PIRSR600223-1"/>
    </source>
</evidence>
<keyword evidence="11" id="KW-1185">Reference proteome</keyword>
<feature type="active site" evidence="6">
    <location>
        <position position="140"/>
    </location>
</feature>
<dbReference type="EC" id="3.4.21.89" evidence="4 7"/>
<evidence type="ECO:0000256" key="2">
    <source>
        <dbReference type="ARBA" id="ARBA00004401"/>
    </source>
</evidence>
<sequence length="268" mass="28819">MSSDDHDPARPTTQGGGVVPSPAERVAAARDQSRRGLPLWLESVLLLGLAVVIALLLKSFVVQAFYIPSESMEPGLVEDDRILVEKWSGWFGGEVERGDVVVFEDPGGWLTSGEVDEPTNPVSGALAAIGLLPDTGFLVKRVVGVEGDTIVCCDDRKRLVVNGVALDEDEYVLEDKRVRGCRGPMTGNCSWKAGPVPEGSVFVMGDNRGRSADSTVHMCLEDETECVPGDEYVSTDLVVGKVWLLLWPTDRFGGLEATDAFDDVPDAS</sequence>
<evidence type="ECO:0000256" key="8">
    <source>
        <dbReference type="SAM" id="MobiDB-lite"/>
    </source>
</evidence>
<dbReference type="Pfam" id="PF10502">
    <property type="entry name" value="Peptidase_S26"/>
    <property type="match status" value="1"/>
</dbReference>
<dbReference type="CDD" id="cd06530">
    <property type="entry name" value="S26_SPase_I"/>
    <property type="match status" value="1"/>
</dbReference>
<evidence type="ECO:0000313" key="10">
    <source>
        <dbReference type="EMBL" id="NYD58334.1"/>
    </source>
</evidence>
<evidence type="ECO:0000256" key="1">
    <source>
        <dbReference type="ARBA" id="ARBA00000677"/>
    </source>
</evidence>
<dbReference type="InterPro" id="IPR019758">
    <property type="entry name" value="Pept_S26A_signal_pept_1_CS"/>
</dbReference>
<keyword evidence="5 7" id="KW-0378">Hydrolase</keyword>
<comment type="subcellular location">
    <subcellularLocation>
        <location evidence="2">Cell membrane</location>
        <topology evidence="2">Single-pass type II membrane protein</topology>
    </subcellularLocation>
    <subcellularLocation>
        <location evidence="7">Membrane</location>
        <topology evidence="7">Single-pass type II membrane protein</topology>
    </subcellularLocation>
</comment>
<dbReference type="InterPro" id="IPR036286">
    <property type="entry name" value="LexA/Signal_pep-like_sf"/>
</dbReference>
<accession>A0A7Y9F2C2</accession>
<keyword evidence="7" id="KW-0645">Protease</keyword>
<dbReference type="InterPro" id="IPR000223">
    <property type="entry name" value="Pept_S26A_signal_pept_1"/>
</dbReference>
<feature type="active site" evidence="6">
    <location>
        <position position="71"/>
    </location>
</feature>
<dbReference type="EMBL" id="JACCBE010000001">
    <property type="protein sequence ID" value="NYD58334.1"/>
    <property type="molecule type" value="Genomic_DNA"/>
</dbReference>
<dbReference type="GO" id="GO:0004252">
    <property type="term" value="F:serine-type endopeptidase activity"/>
    <property type="evidence" value="ECO:0007669"/>
    <property type="project" value="InterPro"/>
</dbReference>
<dbReference type="PANTHER" id="PTHR43390:SF1">
    <property type="entry name" value="CHLOROPLAST PROCESSING PEPTIDASE"/>
    <property type="match status" value="1"/>
</dbReference>
<gene>
    <name evidence="10" type="ORF">BKA08_002572</name>
</gene>
<evidence type="ECO:0000256" key="7">
    <source>
        <dbReference type="RuleBase" id="RU362042"/>
    </source>
</evidence>
<dbReference type="Gene3D" id="2.10.109.10">
    <property type="entry name" value="Umud Fragment, subunit A"/>
    <property type="match status" value="1"/>
</dbReference>
<dbReference type="GO" id="GO:0006465">
    <property type="term" value="P:signal peptide processing"/>
    <property type="evidence" value="ECO:0007669"/>
    <property type="project" value="InterPro"/>
</dbReference>
<dbReference type="GO" id="GO:0005886">
    <property type="term" value="C:plasma membrane"/>
    <property type="evidence" value="ECO:0007669"/>
    <property type="project" value="UniProtKB-SubCell"/>
</dbReference>
<dbReference type="SUPFAM" id="SSF51306">
    <property type="entry name" value="LexA/Signal peptidase"/>
    <property type="match status" value="1"/>
</dbReference>
<evidence type="ECO:0000256" key="3">
    <source>
        <dbReference type="ARBA" id="ARBA00009370"/>
    </source>
</evidence>
<keyword evidence="7" id="KW-1133">Transmembrane helix</keyword>
<feature type="domain" description="Peptidase S26" evidence="9">
    <location>
        <begin position="41"/>
        <end position="247"/>
    </location>
</feature>
<dbReference type="Proteomes" id="UP000516957">
    <property type="component" value="Unassembled WGS sequence"/>
</dbReference>
<feature type="region of interest" description="Disordered" evidence="8">
    <location>
        <begin position="1"/>
        <end position="27"/>
    </location>
</feature>
<evidence type="ECO:0000256" key="5">
    <source>
        <dbReference type="ARBA" id="ARBA00022801"/>
    </source>
</evidence>
<comment type="catalytic activity">
    <reaction evidence="1 7">
        <text>Cleavage of hydrophobic, N-terminal signal or leader sequences from secreted and periplasmic proteins.</text>
        <dbReference type="EC" id="3.4.21.89"/>
    </reaction>
</comment>
<comment type="similarity">
    <text evidence="3 7">Belongs to the peptidase S26 family.</text>
</comment>
<dbReference type="NCBIfam" id="TIGR02227">
    <property type="entry name" value="sigpep_I_bact"/>
    <property type="match status" value="1"/>
</dbReference>
<keyword evidence="7" id="KW-0472">Membrane</keyword>
<dbReference type="GO" id="GO:0009003">
    <property type="term" value="F:signal peptidase activity"/>
    <property type="evidence" value="ECO:0007669"/>
    <property type="project" value="UniProtKB-EC"/>
</dbReference>
<dbReference type="PRINTS" id="PR00727">
    <property type="entry name" value="LEADERPTASE"/>
</dbReference>
<name>A0A7Y9F2C2_9ACTN</name>
<dbReference type="InterPro" id="IPR019533">
    <property type="entry name" value="Peptidase_S26"/>
</dbReference>
<evidence type="ECO:0000313" key="11">
    <source>
        <dbReference type="Proteomes" id="UP000516957"/>
    </source>
</evidence>